<dbReference type="GO" id="GO:0005829">
    <property type="term" value="C:cytosol"/>
    <property type="evidence" value="ECO:0007669"/>
    <property type="project" value="TreeGrafter"/>
</dbReference>
<dbReference type="Gene3D" id="3.40.1740.10">
    <property type="entry name" value="VC0467-like"/>
    <property type="match status" value="1"/>
</dbReference>
<dbReference type="Proteomes" id="UP000550354">
    <property type="component" value="Unassembled WGS sequence"/>
</dbReference>
<protein>
    <submittedName>
        <fullName evidence="2">YqgE/AlgH family protein</fullName>
    </submittedName>
</protein>
<accession>A0A838XR28</accession>
<dbReference type="SUPFAM" id="SSF143456">
    <property type="entry name" value="VC0467-like"/>
    <property type="match status" value="1"/>
</dbReference>
<organism evidence="2 3">
    <name type="scientific">Aeromicrobium phoceense</name>
    <dbReference type="NCBI Taxonomy" id="2754045"/>
    <lineage>
        <taxon>Bacteria</taxon>
        <taxon>Bacillati</taxon>
        <taxon>Actinomycetota</taxon>
        <taxon>Actinomycetes</taxon>
        <taxon>Propionibacteriales</taxon>
        <taxon>Nocardioidaceae</taxon>
        <taxon>Aeromicrobium</taxon>
    </lineage>
</organism>
<evidence type="ECO:0000313" key="2">
    <source>
        <dbReference type="EMBL" id="MBA4609474.1"/>
    </source>
</evidence>
<dbReference type="PANTHER" id="PTHR30327:SF1">
    <property type="entry name" value="UPF0301 PROTEIN YQGE"/>
    <property type="match status" value="1"/>
</dbReference>
<dbReference type="Pfam" id="PF02622">
    <property type="entry name" value="DUF179"/>
    <property type="match status" value="1"/>
</dbReference>
<dbReference type="InterPro" id="IPR003774">
    <property type="entry name" value="AlgH-like"/>
</dbReference>
<dbReference type="EMBL" id="JACEOG010000002">
    <property type="protein sequence ID" value="MBA4609474.1"/>
    <property type="molecule type" value="Genomic_DNA"/>
</dbReference>
<comment type="similarity">
    <text evidence="1">Belongs to the UPF0301 (AlgH) family.</text>
</comment>
<sequence length="183" mass="19549">MAMVRGRLLVATSAIQSGPFWRSVVYVLDHDEDGALGVIVNHPLESDVDEVLPEWADCVNAPGCLFEGGPVAMDSALAVGVVSDVTSGPPGWRQMAGRVGLVDLEGPLPEGGELLGLRVFAGYAGWTPGQLEAEIEEGAWLVLPAEEGDLISPVPDRLWSDVLRRQPGETRFWANLPVDPAQN</sequence>
<dbReference type="PANTHER" id="PTHR30327">
    <property type="entry name" value="UNCHARACTERIZED PROTEIN YQGE"/>
    <property type="match status" value="1"/>
</dbReference>
<reference evidence="2 3" key="1">
    <citation type="submission" date="2020-07" db="EMBL/GenBank/DDBJ databases">
        <title>Draft genome and description of Aeromicrobium phoceense strain Marseille-Q0843 isolated from healthy skin swab.</title>
        <authorList>
            <person name="Boxberger M."/>
            <person name="La Scola B."/>
        </authorList>
    </citation>
    <scope>NUCLEOTIDE SEQUENCE [LARGE SCALE GENOMIC DNA]</scope>
    <source>
        <strain evidence="2 3">Marseille-Q0843</strain>
    </source>
</reference>
<keyword evidence="3" id="KW-1185">Reference proteome</keyword>
<proteinExistence type="inferred from homology"/>
<dbReference type="RefSeq" id="WP_181756344.1">
    <property type="nucleotide sequence ID" value="NZ_DAMCVE010000001.1"/>
</dbReference>
<gene>
    <name evidence="2" type="ORF">H1W00_13390</name>
</gene>
<evidence type="ECO:0000256" key="1">
    <source>
        <dbReference type="ARBA" id="ARBA00009600"/>
    </source>
</evidence>
<dbReference type="AlphaFoldDB" id="A0A838XR28"/>
<name>A0A838XR28_9ACTN</name>
<dbReference type="NCBIfam" id="NF001270">
    <property type="entry name" value="PRK00228.2-2"/>
    <property type="match status" value="1"/>
</dbReference>
<comment type="caution">
    <text evidence="2">The sequence shown here is derived from an EMBL/GenBank/DDBJ whole genome shotgun (WGS) entry which is preliminary data.</text>
</comment>
<evidence type="ECO:0000313" key="3">
    <source>
        <dbReference type="Proteomes" id="UP000550354"/>
    </source>
</evidence>